<name>A0A117QGZ0_STRCK</name>
<dbReference type="Proteomes" id="UP000053398">
    <property type="component" value="Unassembled WGS sequence"/>
</dbReference>
<comment type="caution">
    <text evidence="2">The sequence shown here is derived from an EMBL/GenBank/DDBJ whole genome shotgun (WGS) entry which is preliminary data.</text>
</comment>
<proteinExistence type="predicted"/>
<feature type="chain" id="PRO_5039179086" description="SH3b domain-containing protein" evidence="1">
    <location>
        <begin position="29"/>
        <end position="112"/>
    </location>
</feature>
<keyword evidence="3" id="KW-1185">Reference proteome</keyword>
<evidence type="ECO:0000313" key="2">
    <source>
        <dbReference type="EMBL" id="KUN27839.1"/>
    </source>
</evidence>
<dbReference type="RefSeq" id="WP_014670516.1">
    <property type="nucleotide sequence ID" value="NZ_KQ948355.1"/>
</dbReference>
<protein>
    <recommendedName>
        <fullName evidence="4">SH3b domain-containing protein</fullName>
    </recommendedName>
</protein>
<feature type="signal peptide" evidence="1">
    <location>
        <begin position="1"/>
        <end position="28"/>
    </location>
</feature>
<evidence type="ECO:0000313" key="3">
    <source>
        <dbReference type="Proteomes" id="UP000053398"/>
    </source>
</evidence>
<keyword evidence="1" id="KW-0732">Signal</keyword>
<sequence>MRRSRVLAALGVLTAAVVVAPVGTAAAAADETSYGVVPYENVNVRKLPTKDSAYLATLTAGQTYQAYCWTHGQTITDNGYTNDIWIGFADGYSSAVYFKGDAYANLPASAQC</sequence>
<dbReference type="EMBL" id="LMWP01000016">
    <property type="protein sequence ID" value="KUN27839.1"/>
    <property type="molecule type" value="Genomic_DNA"/>
</dbReference>
<gene>
    <name evidence="2" type="ORF">AQJ11_14600</name>
</gene>
<evidence type="ECO:0008006" key="4">
    <source>
        <dbReference type="Google" id="ProtNLM"/>
    </source>
</evidence>
<organism evidence="2 3">
    <name type="scientific">Streptomyces corchorusii</name>
    <name type="common">Streptomyces chibaensis</name>
    <dbReference type="NCBI Taxonomy" id="1903"/>
    <lineage>
        <taxon>Bacteria</taxon>
        <taxon>Bacillati</taxon>
        <taxon>Actinomycetota</taxon>
        <taxon>Actinomycetes</taxon>
        <taxon>Kitasatosporales</taxon>
        <taxon>Streptomycetaceae</taxon>
        <taxon>Streptomyces</taxon>
    </lineage>
</organism>
<accession>A0A117QGZ0</accession>
<dbReference type="AlphaFoldDB" id="A0A117QGZ0"/>
<evidence type="ECO:0000256" key="1">
    <source>
        <dbReference type="SAM" id="SignalP"/>
    </source>
</evidence>
<reference evidence="2 3" key="1">
    <citation type="submission" date="2015-10" db="EMBL/GenBank/DDBJ databases">
        <title>Draft genome sequence of Streptomyces corchorusii DSM 40340, type strain for the species Streptomyces corchorusii.</title>
        <authorList>
            <person name="Ruckert C."/>
            <person name="Winkler A."/>
            <person name="Kalinowski J."/>
            <person name="Kampfer P."/>
            <person name="Glaeser S."/>
        </authorList>
    </citation>
    <scope>NUCLEOTIDE SEQUENCE [LARGE SCALE GENOMIC DNA]</scope>
    <source>
        <strain evidence="2 3">DSM 40340</strain>
    </source>
</reference>